<dbReference type="Proteomes" id="UP000052022">
    <property type="component" value="Unassembled WGS sequence"/>
</dbReference>
<keyword evidence="2" id="KW-1185">Reference proteome</keyword>
<accession>A0A0P1GXZ3</accession>
<proteinExistence type="predicted"/>
<evidence type="ECO:0000313" key="2">
    <source>
        <dbReference type="Proteomes" id="UP000052022"/>
    </source>
</evidence>
<evidence type="ECO:0000313" key="1">
    <source>
        <dbReference type="EMBL" id="CUH79164.1"/>
    </source>
</evidence>
<name>A0A0P1GXZ3_9RHOB</name>
<dbReference type="AlphaFoldDB" id="A0A0P1GXZ3"/>
<dbReference type="EMBL" id="CYSD01000036">
    <property type="protein sequence ID" value="CUH79164.1"/>
    <property type="molecule type" value="Genomic_DNA"/>
</dbReference>
<gene>
    <name evidence="1" type="ORF">TRM7557_02222</name>
</gene>
<evidence type="ECO:0008006" key="3">
    <source>
        <dbReference type="Google" id="ProtNLM"/>
    </source>
</evidence>
<reference evidence="1 2" key="1">
    <citation type="submission" date="2015-09" db="EMBL/GenBank/DDBJ databases">
        <authorList>
            <consortium name="Swine Surveillance"/>
        </authorList>
    </citation>
    <scope>NUCLEOTIDE SEQUENCE [LARGE SCALE GENOMIC DNA]</scope>
    <source>
        <strain evidence="1 2">CECT 7557</strain>
    </source>
</reference>
<dbReference type="RefSeq" id="WP_058290275.1">
    <property type="nucleotide sequence ID" value="NZ_CYSD01000036.1"/>
</dbReference>
<protein>
    <recommendedName>
        <fullName evidence="3">Sulfotransferase family protein</fullName>
    </recommendedName>
</protein>
<sequence>MKVIIHPGAHGTNEDRLTKTLLRNRDRFLAKGCMVPGPAKYRVLLKECVAAARVHPPSPAACEVLWDAILEGEQASRVVLTNQHFFGSQRDALENQRFYPEAGPRLRALETLLPDDEIELMMAIRSPIGFLPAMLEKAHPNRRAAVLSSADLTKMRWSELFIRIRQAVPNMAVTVWCQEDLPLLWPQLLRRFGGLEDGAWIAGGMDILGEILSPEGLTRLRAYLKMHPDLPEPLRRRVYAAFLDKYARDDEIEEDVQIPGWTPDFVDHVEALYDRDVQHIAAIPGVTMLTP</sequence>
<organism evidence="1 2">
    <name type="scientific">Tritonibacter multivorans</name>
    <dbReference type="NCBI Taxonomy" id="928856"/>
    <lineage>
        <taxon>Bacteria</taxon>
        <taxon>Pseudomonadati</taxon>
        <taxon>Pseudomonadota</taxon>
        <taxon>Alphaproteobacteria</taxon>
        <taxon>Rhodobacterales</taxon>
        <taxon>Paracoccaceae</taxon>
        <taxon>Tritonibacter</taxon>
    </lineage>
</organism>
<dbReference type="OrthoDB" id="7816979at2"/>
<dbReference type="STRING" id="928856.SAMN04488049_109133"/>